<keyword evidence="4" id="KW-1185">Reference proteome</keyword>
<proteinExistence type="predicted"/>
<sequence length="597" mass="67952">MCRREVVEFLRTHHSAEFNLTKGSYATYSSEAIDIVSQLGVRNRKRGSRDLTGEHADILMAISDDESGLREWQVGVARPFLVFLHDRKMQIRDVTTDTLAAYYSERLEVSSKTKEKCRQHVIEVAKFLKDASGNAALQTYGFRPVEHPFGKYSGKYGVADEVVADLMKEFDRDVAPWAMGEMSRTGQSLAAFIEDLDKREGSVSERKALLQKRRAEKAARPGQKPVEETRTNDDVLAANGFLTDKEKWSTKTLEKRRGYIVSLAKATVATVDIVPESMEELLDPDFLETAVDGIREANVGEFSSGYLGGVLKCARKIAKGFQRRSKDDLVRIDNLVRIHDRKRRGIAPRNKAKLREFDEQRIQRTIDLGDEIIADVNAEIDRRRVAHRKKHGVLPARVDVIDAELGRKVMAALAHEILLRNAPRSDNLINARMDWISWQGEQARITVPAVHVKMRGPDDEDLTLFLDGRQSKLLRSYLETVRAKCLVSGDDRNPYLFPAQVRKEEVGQPYKTILKRVTRVLNEKVGTRINPHLYRHLIGWIWLKQSIDNLPKVKRMLGHTRLQTTIDYYAELDPSLVFDAWNEHLNSKSTSGKVRAA</sequence>
<gene>
    <name evidence="3" type="ORF">OB2597_05160</name>
</gene>
<dbReference type="GO" id="GO:0015074">
    <property type="term" value="P:DNA integration"/>
    <property type="evidence" value="ECO:0007669"/>
    <property type="project" value="InterPro"/>
</dbReference>
<dbReference type="Pfam" id="PF00589">
    <property type="entry name" value="Phage_integrase"/>
    <property type="match status" value="1"/>
</dbReference>
<organism evidence="3 4">
    <name type="scientific">Pseudooceanicola batsensis (strain ATCC BAA-863 / DSM 15984 / KCTC 12145 / HTCC2597)</name>
    <name type="common">Oceanicola batsensis</name>
    <dbReference type="NCBI Taxonomy" id="252305"/>
    <lineage>
        <taxon>Bacteria</taxon>
        <taxon>Pseudomonadati</taxon>
        <taxon>Pseudomonadota</taxon>
        <taxon>Alphaproteobacteria</taxon>
        <taxon>Rhodobacterales</taxon>
        <taxon>Paracoccaceae</taxon>
        <taxon>Pseudooceanicola</taxon>
    </lineage>
</organism>
<keyword evidence="1" id="KW-0233">DNA recombination</keyword>
<dbReference type="InterPro" id="IPR011010">
    <property type="entry name" value="DNA_brk_join_enz"/>
</dbReference>
<feature type="domain" description="Tyr recombinase" evidence="2">
    <location>
        <begin position="393"/>
        <end position="582"/>
    </location>
</feature>
<dbReference type="EMBL" id="AAMO01000001">
    <property type="protein sequence ID" value="EAQ04644.1"/>
    <property type="molecule type" value="Genomic_DNA"/>
</dbReference>
<dbReference type="HOGENOM" id="CLU_456965_0_0_5"/>
<dbReference type="SUPFAM" id="SSF56349">
    <property type="entry name" value="DNA breaking-rejoining enzymes"/>
    <property type="match status" value="1"/>
</dbReference>
<dbReference type="AlphaFoldDB" id="A3TSL7"/>
<dbReference type="GO" id="GO:0006310">
    <property type="term" value="P:DNA recombination"/>
    <property type="evidence" value="ECO:0007669"/>
    <property type="project" value="UniProtKB-KW"/>
</dbReference>
<dbReference type="Proteomes" id="UP000004318">
    <property type="component" value="Unassembled WGS sequence"/>
</dbReference>
<evidence type="ECO:0000259" key="2">
    <source>
        <dbReference type="PROSITE" id="PS51898"/>
    </source>
</evidence>
<evidence type="ECO:0000256" key="1">
    <source>
        <dbReference type="ARBA" id="ARBA00023172"/>
    </source>
</evidence>
<accession>A3TSL7</accession>
<dbReference type="PROSITE" id="PS51898">
    <property type="entry name" value="TYR_RECOMBINASE"/>
    <property type="match status" value="1"/>
</dbReference>
<dbReference type="InterPro" id="IPR013762">
    <property type="entry name" value="Integrase-like_cat_sf"/>
</dbReference>
<name>A3TSL7_PSEBH</name>
<dbReference type="InterPro" id="IPR002104">
    <property type="entry name" value="Integrase_catalytic"/>
</dbReference>
<dbReference type="GO" id="GO:0003677">
    <property type="term" value="F:DNA binding"/>
    <property type="evidence" value="ECO:0007669"/>
    <property type="project" value="InterPro"/>
</dbReference>
<protein>
    <recommendedName>
        <fullName evidence="2">Tyr recombinase domain-containing protein</fullName>
    </recommendedName>
</protein>
<comment type="caution">
    <text evidence="3">The sequence shown here is derived from an EMBL/GenBank/DDBJ whole genome shotgun (WGS) entry which is preliminary data.</text>
</comment>
<dbReference type="STRING" id="252305.OB2597_05160"/>
<dbReference type="Gene3D" id="1.10.443.10">
    <property type="entry name" value="Intergrase catalytic core"/>
    <property type="match status" value="1"/>
</dbReference>
<evidence type="ECO:0000313" key="3">
    <source>
        <dbReference type="EMBL" id="EAQ04644.1"/>
    </source>
</evidence>
<reference evidence="3 4" key="1">
    <citation type="journal article" date="2010" name="J. Bacteriol.">
        <title>Genome sequences of Oceanicola granulosus HTCC2516(T) and Oceanicola batsensis HTCC2597(TDelta).</title>
        <authorList>
            <person name="Thrash J.C."/>
            <person name="Cho J.C."/>
            <person name="Vergin K.L."/>
            <person name="Giovannoni S.J."/>
        </authorList>
    </citation>
    <scope>NUCLEOTIDE SEQUENCE [LARGE SCALE GENOMIC DNA]</scope>
    <source>
        <strain evidence="4">ATCC BAA-863 / DSM 15984 / KCTC 12145 / HTCC2597</strain>
    </source>
</reference>
<dbReference type="eggNOG" id="COG4974">
    <property type="taxonomic scope" value="Bacteria"/>
</dbReference>
<evidence type="ECO:0000313" key="4">
    <source>
        <dbReference type="Proteomes" id="UP000004318"/>
    </source>
</evidence>